<dbReference type="AlphaFoldDB" id="A0AAD4JVH3"/>
<dbReference type="CDD" id="cd01647">
    <property type="entry name" value="RT_LTR"/>
    <property type="match status" value="1"/>
</dbReference>
<dbReference type="EMBL" id="JAJJHW010002911">
    <property type="protein sequence ID" value="KAH8362333.1"/>
    <property type="molecule type" value="Genomic_DNA"/>
</dbReference>
<evidence type="ECO:0000256" key="4">
    <source>
        <dbReference type="ARBA" id="ARBA00022759"/>
    </source>
</evidence>
<feature type="non-terminal residue" evidence="5">
    <location>
        <position position="1"/>
    </location>
</feature>
<dbReference type="PANTHER" id="PTHR37984:SF5">
    <property type="entry name" value="PROTEIN NYNRIN-LIKE"/>
    <property type="match status" value="1"/>
</dbReference>
<keyword evidence="6" id="KW-1185">Reference proteome</keyword>
<comment type="caution">
    <text evidence="5">The sequence shown here is derived from an EMBL/GenBank/DDBJ whole genome shotgun (WGS) entry which is preliminary data.</text>
</comment>
<keyword evidence="4" id="KW-0378">Hydrolase</keyword>
<dbReference type="PANTHER" id="PTHR37984">
    <property type="entry name" value="PROTEIN CBG26694"/>
    <property type="match status" value="1"/>
</dbReference>
<dbReference type="CDD" id="cd00303">
    <property type="entry name" value="retropepsin_like"/>
    <property type="match status" value="1"/>
</dbReference>
<proteinExistence type="predicted"/>
<dbReference type="Gene3D" id="2.40.70.10">
    <property type="entry name" value="Acid Proteases"/>
    <property type="match status" value="1"/>
</dbReference>
<keyword evidence="1" id="KW-0808">Transferase</keyword>
<dbReference type="SUPFAM" id="SSF50630">
    <property type="entry name" value="Acid proteases"/>
    <property type="match status" value="1"/>
</dbReference>
<dbReference type="InterPro" id="IPR021109">
    <property type="entry name" value="Peptidase_aspartic_dom_sf"/>
</dbReference>
<dbReference type="Proteomes" id="UP001200034">
    <property type="component" value="Unassembled WGS sequence"/>
</dbReference>
<dbReference type="InterPro" id="IPR050951">
    <property type="entry name" value="Retrovirus_Pol_polyprotein"/>
</dbReference>
<feature type="non-terminal residue" evidence="5">
    <location>
        <position position="263"/>
    </location>
</feature>
<evidence type="ECO:0000313" key="6">
    <source>
        <dbReference type="Proteomes" id="UP001200034"/>
    </source>
</evidence>
<organism evidence="5 6">
    <name type="scientific">Drosophila rubida</name>
    <dbReference type="NCBI Taxonomy" id="30044"/>
    <lineage>
        <taxon>Eukaryota</taxon>
        <taxon>Metazoa</taxon>
        <taxon>Ecdysozoa</taxon>
        <taxon>Arthropoda</taxon>
        <taxon>Hexapoda</taxon>
        <taxon>Insecta</taxon>
        <taxon>Pterygota</taxon>
        <taxon>Neoptera</taxon>
        <taxon>Endopterygota</taxon>
        <taxon>Diptera</taxon>
        <taxon>Brachycera</taxon>
        <taxon>Muscomorpha</taxon>
        <taxon>Ephydroidea</taxon>
        <taxon>Drosophilidae</taxon>
        <taxon>Drosophila</taxon>
    </lineage>
</organism>
<sequence length="263" mass="29245">EGNEYIALLDSGATISCLGAKAAEQLMKHPKVKKCSGRIRTANNSECSVRGRLLSEVTYHGATKAVDFYIIPDMKQDVYLGVDFWKDFGLLSKIMSGGSTSTIAELDVGREDDDEESPKIHILSEEQQVVLKGVINLIPSYEKEGLGRTDLIEHSIDVGDTVPIKQRHWPVSPAKEKDMFAEVEHMLALGVIEESKSPWSSNCVLVKKGAKVRLCLDSREVNKCTRKDAYPLPHIDGILSRLPPARFITGLDMKHAFWQIPLE</sequence>
<keyword evidence="3" id="KW-0540">Nuclease</keyword>
<dbReference type="InterPro" id="IPR043502">
    <property type="entry name" value="DNA/RNA_pol_sf"/>
</dbReference>
<dbReference type="GO" id="GO:0004519">
    <property type="term" value="F:endonuclease activity"/>
    <property type="evidence" value="ECO:0007669"/>
    <property type="project" value="UniProtKB-KW"/>
</dbReference>
<reference evidence="5" key="1">
    <citation type="journal article" date="2021" name="Mol. Ecol. Resour.">
        <title>Phylogenomic analyses of the genus Drosophila reveals genomic signals of climate adaptation.</title>
        <authorList>
            <person name="Li F."/>
            <person name="Rane R.V."/>
            <person name="Luria V."/>
            <person name="Xiong Z."/>
            <person name="Chen J."/>
            <person name="Li Z."/>
            <person name="Catullo R.A."/>
            <person name="Griffin P.C."/>
            <person name="Schiffer M."/>
            <person name="Pearce S."/>
            <person name="Lee S.F."/>
            <person name="McElroy K."/>
            <person name="Stocker A."/>
            <person name="Shirriffs J."/>
            <person name="Cockerell F."/>
            <person name="Coppin C."/>
            <person name="Sgro C.M."/>
            <person name="Karger A."/>
            <person name="Cain J.W."/>
            <person name="Weber J.A."/>
            <person name="Santpere G."/>
            <person name="Kirschner M.W."/>
            <person name="Hoffmann A.A."/>
            <person name="Oakeshott J.G."/>
            <person name="Zhang G."/>
        </authorList>
    </citation>
    <scope>NUCLEOTIDE SEQUENCE</scope>
    <source>
        <strain evidence="5">BGI-SZ-2011g</strain>
    </source>
</reference>
<evidence type="ECO:0000256" key="3">
    <source>
        <dbReference type="ARBA" id="ARBA00022722"/>
    </source>
</evidence>
<accession>A0AAD4JVH3</accession>
<dbReference type="SUPFAM" id="SSF56672">
    <property type="entry name" value="DNA/RNA polymerases"/>
    <property type="match status" value="1"/>
</dbReference>
<dbReference type="GO" id="GO:0016779">
    <property type="term" value="F:nucleotidyltransferase activity"/>
    <property type="evidence" value="ECO:0007669"/>
    <property type="project" value="UniProtKB-KW"/>
</dbReference>
<dbReference type="GO" id="GO:0071897">
    <property type="term" value="P:DNA biosynthetic process"/>
    <property type="evidence" value="ECO:0007669"/>
    <property type="project" value="UniProtKB-ARBA"/>
</dbReference>
<dbReference type="Gene3D" id="3.10.10.10">
    <property type="entry name" value="HIV Type 1 Reverse Transcriptase, subunit A, domain 1"/>
    <property type="match status" value="1"/>
</dbReference>
<dbReference type="Pfam" id="PF13975">
    <property type="entry name" value="gag-asp_proteas"/>
    <property type="match status" value="1"/>
</dbReference>
<name>A0AAD4JVH3_9MUSC</name>
<protein>
    <submittedName>
        <fullName evidence="5">Uncharacterized protein</fullName>
    </submittedName>
</protein>
<keyword evidence="2" id="KW-0548">Nucleotidyltransferase</keyword>
<evidence type="ECO:0000313" key="5">
    <source>
        <dbReference type="EMBL" id="KAH8362333.1"/>
    </source>
</evidence>
<keyword evidence="4" id="KW-0255">Endonuclease</keyword>
<evidence type="ECO:0000256" key="1">
    <source>
        <dbReference type="ARBA" id="ARBA00022679"/>
    </source>
</evidence>
<evidence type="ECO:0000256" key="2">
    <source>
        <dbReference type="ARBA" id="ARBA00022695"/>
    </source>
</evidence>
<gene>
    <name evidence="5" type="ORF">KR093_011787</name>
</gene>